<gene>
    <name evidence="2" type="ORF">ACAT0790_LOCUS5592</name>
</gene>
<evidence type="ECO:0000256" key="1">
    <source>
        <dbReference type="SAM" id="MobiDB-lite"/>
    </source>
</evidence>
<reference evidence="2" key="1">
    <citation type="submission" date="2021-01" db="EMBL/GenBank/DDBJ databases">
        <authorList>
            <person name="Corre E."/>
            <person name="Pelletier E."/>
            <person name="Niang G."/>
            <person name="Scheremetjew M."/>
            <person name="Finn R."/>
            <person name="Kale V."/>
            <person name="Holt S."/>
            <person name="Cochrane G."/>
            <person name="Meng A."/>
            <person name="Brown T."/>
            <person name="Cohen L."/>
        </authorList>
    </citation>
    <scope>NUCLEOTIDE SEQUENCE</scope>
    <source>
        <strain evidence="2">OF101</strain>
    </source>
</reference>
<dbReference type="AlphaFoldDB" id="A0A7S1LAG3"/>
<name>A0A7S1LAG3_ALECA</name>
<feature type="region of interest" description="Disordered" evidence="1">
    <location>
        <begin position="9"/>
        <end position="78"/>
    </location>
</feature>
<accession>A0A7S1LAG3</accession>
<organism evidence="2">
    <name type="scientific">Alexandrium catenella</name>
    <name type="common">Red tide dinoflagellate</name>
    <name type="synonym">Gonyaulax catenella</name>
    <dbReference type="NCBI Taxonomy" id="2925"/>
    <lineage>
        <taxon>Eukaryota</taxon>
        <taxon>Sar</taxon>
        <taxon>Alveolata</taxon>
        <taxon>Dinophyceae</taxon>
        <taxon>Gonyaulacales</taxon>
        <taxon>Pyrocystaceae</taxon>
        <taxon>Alexandrium</taxon>
    </lineage>
</organism>
<dbReference type="EMBL" id="HBGE01009305">
    <property type="protein sequence ID" value="CAD9097154.1"/>
    <property type="molecule type" value="Transcribed_RNA"/>
</dbReference>
<proteinExistence type="predicted"/>
<evidence type="ECO:0000313" key="2">
    <source>
        <dbReference type="EMBL" id="CAD9097154.1"/>
    </source>
</evidence>
<feature type="compositionally biased region" description="Basic and acidic residues" evidence="1">
    <location>
        <begin position="49"/>
        <end position="71"/>
    </location>
</feature>
<protein>
    <submittedName>
        <fullName evidence="2">Uncharacterized protein</fullName>
    </submittedName>
</protein>
<feature type="region of interest" description="Disordered" evidence="1">
    <location>
        <begin position="269"/>
        <end position="300"/>
    </location>
</feature>
<feature type="compositionally biased region" description="Basic and acidic residues" evidence="1">
    <location>
        <begin position="29"/>
        <end position="38"/>
    </location>
</feature>
<sequence>MEGPILAEFSSLNALSQRGPPAAGPSGSRTERSDRGDWARSLPPASGSRTERIDRSRVTDDVPGQHERLLRGESTYTANEHFIDDQPQVPHYGMSHALPKASTAEERERLLRRLEMCARAREESTKIMSVQFAQRDAKKNEMRRERQGYVDKLATTQRDREERWSRKLQRSPFAVDLVAENQRIDEENRVRDHVEQRRHRLMSKRNREAHNLIFKRATAEADELEQLRMEKRLLLENEKQLKALRDVERSNARTAQILQERRRQQQLRQQQLQQAGSDAVNTPRMATTPRRFSIGAASTE</sequence>